<dbReference type="InterPro" id="IPR011249">
    <property type="entry name" value="Metalloenz_LuxS/M16"/>
</dbReference>
<reference evidence="2 3" key="1">
    <citation type="submission" date="2015-07" db="EMBL/GenBank/DDBJ databases">
        <title>The genome of Pseudoloma neurophilia, a relevant intracellular parasite of the zebrafish.</title>
        <authorList>
            <person name="Ndikumana S."/>
            <person name="Pelin A."/>
            <person name="Sanders J."/>
            <person name="Corradi N."/>
        </authorList>
    </citation>
    <scope>NUCLEOTIDE SEQUENCE [LARGE SCALE GENOMIC DNA]</scope>
    <source>
        <strain evidence="2 3">MK1</strain>
    </source>
</reference>
<feature type="non-terminal residue" evidence="2">
    <location>
        <position position="1"/>
    </location>
</feature>
<accession>A0A0R0LXL7</accession>
<evidence type="ECO:0000259" key="1">
    <source>
        <dbReference type="Pfam" id="PF00675"/>
    </source>
</evidence>
<dbReference type="Proteomes" id="UP000051530">
    <property type="component" value="Unassembled WGS sequence"/>
</dbReference>
<dbReference type="SUPFAM" id="SSF63411">
    <property type="entry name" value="LuxS/MPP-like metallohydrolase"/>
    <property type="match status" value="1"/>
</dbReference>
<protein>
    <recommendedName>
        <fullName evidence="1">Peptidase M16 N-terminal domain-containing protein</fullName>
    </recommendedName>
</protein>
<proteinExistence type="predicted"/>
<dbReference type="OrthoDB" id="952271at2759"/>
<dbReference type="Gene3D" id="3.30.830.10">
    <property type="entry name" value="Metalloenzyme, LuxS/M16 peptidase-like"/>
    <property type="match status" value="1"/>
</dbReference>
<dbReference type="EMBL" id="LGUB01001549">
    <property type="protein sequence ID" value="KRH91764.1"/>
    <property type="molecule type" value="Genomic_DNA"/>
</dbReference>
<dbReference type="Pfam" id="PF00675">
    <property type="entry name" value="Peptidase_M16"/>
    <property type="match status" value="1"/>
</dbReference>
<organism evidence="2 3">
    <name type="scientific">Pseudoloma neurophilia</name>
    <dbReference type="NCBI Taxonomy" id="146866"/>
    <lineage>
        <taxon>Eukaryota</taxon>
        <taxon>Fungi</taxon>
        <taxon>Fungi incertae sedis</taxon>
        <taxon>Microsporidia</taxon>
        <taxon>Pseudoloma</taxon>
    </lineage>
</organism>
<dbReference type="AlphaFoldDB" id="A0A0R0LXL7"/>
<dbReference type="VEuPathDB" id="MicrosporidiaDB:M153_26964000537"/>
<dbReference type="InterPro" id="IPR011765">
    <property type="entry name" value="Pept_M16_N"/>
</dbReference>
<sequence>GNLKCLYIKNDRVKRSFVSMGVDCGSQYDCVPGLAHLLEHLLFITPESTDEVNEFDSYPSNTGASQMLLQAII</sequence>
<name>A0A0R0LXL7_9MICR</name>
<dbReference type="GO" id="GO:0046872">
    <property type="term" value="F:metal ion binding"/>
    <property type="evidence" value="ECO:0007669"/>
    <property type="project" value="InterPro"/>
</dbReference>
<gene>
    <name evidence="2" type="ORF">M153_26964000537</name>
</gene>
<feature type="domain" description="Peptidase M16 N-terminal" evidence="1">
    <location>
        <begin position="7"/>
        <end position="65"/>
    </location>
</feature>
<evidence type="ECO:0000313" key="2">
    <source>
        <dbReference type="EMBL" id="KRH91764.1"/>
    </source>
</evidence>
<comment type="caution">
    <text evidence="2">The sequence shown here is derived from an EMBL/GenBank/DDBJ whole genome shotgun (WGS) entry which is preliminary data.</text>
</comment>
<keyword evidence="3" id="KW-1185">Reference proteome</keyword>
<evidence type="ECO:0000313" key="3">
    <source>
        <dbReference type="Proteomes" id="UP000051530"/>
    </source>
</evidence>